<organism evidence="1 2">
    <name type="scientific">Butyricicoccus pullicaecorum</name>
    <dbReference type="NCBI Taxonomy" id="501571"/>
    <lineage>
        <taxon>Bacteria</taxon>
        <taxon>Bacillati</taxon>
        <taxon>Bacillota</taxon>
        <taxon>Clostridia</taxon>
        <taxon>Eubacteriales</taxon>
        <taxon>Butyricicoccaceae</taxon>
        <taxon>Butyricicoccus</taxon>
    </lineage>
</organism>
<dbReference type="Pfam" id="PF20648">
    <property type="entry name" value="DUF6809"/>
    <property type="match status" value="1"/>
</dbReference>
<accession>A0A1Y4LDD6</accession>
<dbReference type="InterPro" id="IPR049215">
    <property type="entry name" value="DUF6809"/>
</dbReference>
<dbReference type="Proteomes" id="UP000195326">
    <property type="component" value="Unassembled WGS sequence"/>
</dbReference>
<dbReference type="EMBL" id="NFKL01000039">
    <property type="protein sequence ID" value="OUP54713.1"/>
    <property type="molecule type" value="Genomic_DNA"/>
</dbReference>
<name>A0A1Y4LDD6_9FIRM</name>
<gene>
    <name evidence="1" type="ORF">B5F15_16065</name>
</gene>
<protein>
    <submittedName>
        <fullName evidence="1">Uncharacterized protein</fullName>
    </submittedName>
</protein>
<reference evidence="2" key="1">
    <citation type="submission" date="2017-04" db="EMBL/GenBank/DDBJ databases">
        <title>Function of individual gut microbiota members based on whole genome sequencing of pure cultures obtained from chicken caecum.</title>
        <authorList>
            <person name="Medvecky M."/>
            <person name="Cejkova D."/>
            <person name="Polansky O."/>
            <person name="Karasova D."/>
            <person name="Kubasova T."/>
            <person name="Cizek A."/>
            <person name="Rychlik I."/>
        </authorList>
    </citation>
    <scope>NUCLEOTIDE SEQUENCE [LARGE SCALE GENOMIC DNA]</scope>
    <source>
        <strain evidence="2">An179</strain>
    </source>
</reference>
<dbReference type="RefSeq" id="WP_087232577.1">
    <property type="nucleotide sequence ID" value="NZ_NFKL01000039.1"/>
</dbReference>
<sequence>MVLDDLYCGNIYPAEQVVPHKKEYRELHRHTGELLTELEEKLSKEQMELVNQFHTHVVDVHCMELEAHFQYGFSLGMMLMKEVHTLLDEYPRKN</sequence>
<proteinExistence type="predicted"/>
<dbReference type="AlphaFoldDB" id="A0A1Y4LDD6"/>
<evidence type="ECO:0000313" key="2">
    <source>
        <dbReference type="Proteomes" id="UP000195326"/>
    </source>
</evidence>
<evidence type="ECO:0000313" key="1">
    <source>
        <dbReference type="EMBL" id="OUP54713.1"/>
    </source>
</evidence>
<comment type="caution">
    <text evidence="1">The sequence shown here is derived from an EMBL/GenBank/DDBJ whole genome shotgun (WGS) entry which is preliminary data.</text>
</comment>